<feature type="transmembrane region" description="Helical" evidence="1">
    <location>
        <begin position="15"/>
        <end position="35"/>
    </location>
</feature>
<dbReference type="Proteomes" id="UP000824890">
    <property type="component" value="Unassembled WGS sequence"/>
</dbReference>
<dbReference type="EMBL" id="JAGKQM010000011">
    <property type="protein sequence ID" value="KAH0902230.1"/>
    <property type="molecule type" value="Genomic_DNA"/>
</dbReference>
<evidence type="ECO:0000313" key="2">
    <source>
        <dbReference type="EMBL" id="KAH0902230.1"/>
    </source>
</evidence>
<gene>
    <name evidence="2" type="ORF">HID58_041733</name>
</gene>
<organism evidence="2 3">
    <name type="scientific">Brassica napus</name>
    <name type="common">Rape</name>
    <dbReference type="NCBI Taxonomy" id="3708"/>
    <lineage>
        <taxon>Eukaryota</taxon>
        <taxon>Viridiplantae</taxon>
        <taxon>Streptophyta</taxon>
        <taxon>Embryophyta</taxon>
        <taxon>Tracheophyta</taxon>
        <taxon>Spermatophyta</taxon>
        <taxon>Magnoliopsida</taxon>
        <taxon>eudicotyledons</taxon>
        <taxon>Gunneridae</taxon>
        <taxon>Pentapetalae</taxon>
        <taxon>rosids</taxon>
        <taxon>malvids</taxon>
        <taxon>Brassicales</taxon>
        <taxon>Brassicaceae</taxon>
        <taxon>Brassiceae</taxon>
        <taxon>Brassica</taxon>
    </lineage>
</organism>
<keyword evidence="1" id="KW-1133">Transmembrane helix</keyword>
<keyword evidence="3" id="KW-1185">Reference proteome</keyword>
<keyword evidence="1" id="KW-0472">Membrane</keyword>
<accession>A0ABQ8BD97</accession>
<reference evidence="2 3" key="1">
    <citation type="submission" date="2021-05" db="EMBL/GenBank/DDBJ databases">
        <title>Genome Assembly of Synthetic Allotetraploid Brassica napus Reveals Homoeologous Exchanges between Subgenomes.</title>
        <authorList>
            <person name="Davis J.T."/>
        </authorList>
    </citation>
    <scope>NUCLEOTIDE SEQUENCE [LARGE SCALE GENOMIC DNA]</scope>
    <source>
        <strain evidence="3">cv. Da-Ae</strain>
        <tissue evidence="2">Seedling</tissue>
    </source>
</reference>
<proteinExistence type="predicted"/>
<name>A0ABQ8BD97_BRANA</name>
<evidence type="ECO:0000313" key="3">
    <source>
        <dbReference type="Proteomes" id="UP000824890"/>
    </source>
</evidence>
<evidence type="ECO:0000256" key="1">
    <source>
        <dbReference type="SAM" id="Phobius"/>
    </source>
</evidence>
<sequence>MFSGRRSGLSQPPPVWFVFFFPFFRCACLYSDSGMRKLRQFHRRRLDSGGWRLSKPCVAGFWISIFIHGGLSVTGFWFVGLIFLDEISNRSIDALQE</sequence>
<feature type="transmembrane region" description="Helical" evidence="1">
    <location>
        <begin position="56"/>
        <end position="84"/>
    </location>
</feature>
<keyword evidence="1" id="KW-0812">Transmembrane</keyword>
<comment type="caution">
    <text evidence="2">The sequence shown here is derived from an EMBL/GenBank/DDBJ whole genome shotgun (WGS) entry which is preliminary data.</text>
</comment>
<protein>
    <submittedName>
        <fullName evidence="2">Uncharacterized protein</fullName>
    </submittedName>
</protein>